<sequence>MLTRRWLVEVAGRAEAEGVVAEVAPEWSIVGLTLGRPSSTHKAPSRSLPVDKLVALYDRRFWNCMSLDELSLEDRSLHRDYERIFVCVRASGRRDTGVYTFDAPHTSPVSPVVQQQEEQQSAEAKRLPTLTLAIPVAHSNAPKPDIFWDMTSVEVGHKAQVRPAGKQRSVVTWTMFEYPWTSIGALMADDVRESRQRLTDEEVAWLWRPRLDVQEVELLSYFCLRRHLVTETPATTVQALWDGGPIDAVIGGKSAQLKTSSMRSYDSRPAVTLFLVKQAPVDRPQWDVLWVVYRVDKVPVAALMMTAARASQLRDAVPYDWWVSMHLPGVKLSDLGFRGHVGDVDGKVTLRPDLGDRWVFLDSTWGAARLADLYNAATV</sequence>
<reference evidence="1" key="1">
    <citation type="submission" date="2019-11" db="EMBL/GenBank/DDBJ databases">
        <title>Nori genome reveals adaptations in red seaweeds to the harsh intertidal environment.</title>
        <authorList>
            <person name="Wang D."/>
            <person name="Mao Y."/>
        </authorList>
    </citation>
    <scope>NUCLEOTIDE SEQUENCE</scope>
    <source>
        <tissue evidence="1">Gametophyte</tissue>
    </source>
</reference>
<gene>
    <name evidence="1" type="ORF">I4F81_007938</name>
</gene>
<dbReference type="Proteomes" id="UP000798662">
    <property type="component" value="Chromosome 2"/>
</dbReference>
<dbReference type="EMBL" id="CM020619">
    <property type="protein sequence ID" value="KAK1865407.1"/>
    <property type="molecule type" value="Genomic_DNA"/>
</dbReference>
<comment type="caution">
    <text evidence="1">The sequence shown here is derived from an EMBL/GenBank/DDBJ whole genome shotgun (WGS) entry which is preliminary data.</text>
</comment>
<evidence type="ECO:0000313" key="1">
    <source>
        <dbReference type="EMBL" id="KAK1865407.1"/>
    </source>
</evidence>
<protein>
    <submittedName>
        <fullName evidence="1">Uncharacterized protein</fullName>
    </submittedName>
</protein>
<name>A0ACC3C6H5_PYRYE</name>
<accession>A0ACC3C6H5</accession>
<evidence type="ECO:0000313" key="2">
    <source>
        <dbReference type="Proteomes" id="UP000798662"/>
    </source>
</evidence>
<organism evidence="1 2">
    <name type="scientific">Pyropia yezoensis</name>
    <name type="common">Susabi-nori</name>
    <name type="synonym">Porphyra yezoensis</name>
    <dbReference type="NCBI Taxonomy" id="2788"/>
    <lineage>
        <taxon>Eukaryota</taxon>
        <taxon>Rhodophyta</taxon>
        <taxon>Bangiophyceae</taxon>
        <taxon>Bangiales</taxon>
        <taxon>Bangiaceae</taxon>
        <taxon>Pyropia</taxon>
    </lineage>
</organism>
<keyword evidence="2" id="KW-1185">Reference proteome</keyword>
<proteinExistence type="predicted"/>